<evidence type="ECO:0000313" key="6">
    <source>
        <dbReference type="EMBL" id="SFN73719.1"/>
    </source>
</evidence>
<dbReference type="InterPro" id="IPR013762">
    <property type="entry name" value="Integrase-like_cat_sf"/>
</dbReference>
<dbReference type="PANTHER" id="PTHR30349:SF41">
    <property type="entry name" value="INTEGRASE_RECOMBINASE PROTEIN MJ0367-RELATED"/>
    <property type="match status" value="1"/>
</dbReference>
<keyword evidence="3" id="KW-0238">DNA-binding</keyword>
<dbReference type="GO" id="GO:0006310">
    <property type="term" value="P:DNA recombination"/>
    <property type="evidence" value="ECO:0007669"/>
    <property type="project" value="UniProtKB-KW"/>
</dbReference>
<dbReference type="AlphaFoldDB" id="A0A1I5BGM7"/>
<dbReference type="SUPFAM" id="SSF56349">
    <property type="entry name" value="DNA breaking-rejoining enzymes"/>
    <property type="match status" value="1"/>
</dbReference>
<dbReference type="PROSITE" id="PS51898">
    <property type="entry name" value="TYR_RECOMBINASE"/>
    <property type="match status" value="1"/>
</dbReference>
<evidence type="ECO:0000259" key="5">
    <source>
        <dbReference type="PROSITE" id="PS51898"/>
    </source>
</evidence>
<dbReference type="InterPro" id="IPR010998">
    <property type="entry name" value="Integrase_recombinase_N"/>
</dbReference>
<feature type="domain" description="Tyr recombinase" evidence="5">
    <location>
        <begin position="127"/>
        <end position="336"/>
    </location>
</feature>
<dbReference type="Gene3D" id="1.10.150.130">
    <property type="match status" value="1"/>
</dbReference>
<dbReference type="GO" id="GO:0015074">
    <property type="term" value="P:DNA integration"/>
    <property type="evidence" value="ECO:0007669"/>
    <property type="project" value="UniProtKB-KW"/>
</dbReference>
<evidence type="ECO:0000313" key="7">
    <source>
        <dbReference type="Proteomes" id="UP000198599"/>
    </source>
</evidence>
<dbReference type="RefSeq" id="WP_092836916.1">
    <property type="nucleotide sequence ID" value="NZ_FOVP01000008.1"/>
</dbReference>
<evidence type="ECO:0000256" key="2">
    <source>
        <dbReference type="ARBA" id="ARBA00022908"/>
    </source>
</evidence>
<comment type="similarity">
    <text evidence="1">Belongs to the 'phage' integrase family.</text>
</comment>
<keyword evidence="4" id="KW-0233">DNA recombination</keyword>
<reference evidence="7" key="1">
    <citation type="submission" date="2016-10" db="EMBL/GenBank/DDBJ databases">
        <authorList>
            <person name="Varghese N."/>
            <person name="Submissions S."/>
        </authorList>
    </citation>
    <scope>NUCLEOTIDE SEQUENCE [LARGE SCALE GENOMIC DNA]</scope>
    <source>
        <strain evidence="7">DSM 28463</strain>
    </source>
</reference>
<sequence>MAKYIEENERIKHDYATYLHHAKGQDEKSIDKTMAAIRQFEDSTKTKPFKKFHRQQAADFKTYLAKQKNVKTGRPLAFSTVDATLRLVKGFFHWLVSRAGFKRVLTYADVEYFNNTLKAGRVAHTHREIPYPSMQQAAHAFQAMPFETEFQKRDKALFAFFMLTGARDGAVASLKIKHVNVELGHVFQDAREVNAKNAKTIMCQFFPVDLAYRECFVAWVRFLQNDKLFGPEDALFPKAKTGYVPGQGLCNLGLALEGYANASPLNAIIRGAFANVQMREYTPHAFRKTLTKHGDQVCTSMEQLKAWSMNLGHESLTTTINSYLPVTQERQLELIQGMLAG</sequence>
<evidence type="ECO:0000256" key="1">
    <source>
        <dbReference type="ARBA" id="ARBA00008857"/>
    </source>
</evidence>
<dbReference type="Proteomes" id="UP000198599">
    <property type="component" value="Unassembled WGS sequence"/>
</dbReference>
<dbReference type="PANTHER" id="PTHR30349">
    <property type="entry name" value="PHAGE INTEGRASE-RELATED"/>
    <property type="match status" value="1"/>
</dbReference>
<name>A0A1I5BGM7_9RHOB</name>
<accession>A0A1I5BGM7</accession>
<keyword evidence="7" id="KW-1185">Reference proteome</keyword>
<gene>
    <name evidence="6" type="ORF">SAMN04487859_1086</name>
</gene>
<dbReference type="InterPro" id="IPR050090">
    <property type="entry name" value="Tyrosine_recombinase_XerCD"/>
</dbReference>
<dbReference type="InterPro" id="IPR002104">
    <property type="entry name" value="Integrase_catalytic"/>
</dbReference>
<protein>
    <submittedName>
        <fullName evidence="6">Site-specific recombinase XerD</fullName>
    </submittedName>
</protein>
<keyword evidence="2" id="KW-0229">DNA integration</keyword>
<dbReference type="EMBL" id="FOVP01000008">
    <property type="protein sequence ID" value="SFN73719.1"/>
    <property type="molecule type" value="Genomic_DNA"/>
</dbReference>
<proteinExistence type="inferred from homology"/>
<dbReference type="OrthoDB" id="7354488at2"/>
<evidence type="ECO:0000256" key="4">
    <source>
        <dbReference type="ARBA" id="ARBA00023172"/>
    </source>
</evidence>
<dbReference type="STRING" id="1005928.SAMN04487859_1086"/>
<dbReference type="InterPro" id="IPR011010">
    <property type="entry name" value="DNA_brk_join_enz"/>
</dbReference>
<organism evidence="6 7">
    <name type="scientific">Roseovarius lutimaris</name>
    <dbReference type="NCBI Taxonomy" id="1005928"/>
    <lineage>
        <taxon>Bacteria</taxon>
        <taxon>Pseudomonadati</taxon>
        <taxon>Pseudomonadota</taxon>
        <taxon>Alphaproteobacteria</taxon>
        <taxon>Rhodobacterales</taxon>
        <taxon>Roseobacteraceae</taxon>
        <taxon>Roseovarius</taxon>
    </lineage>
</organism>
<dbReference type="GO" id="GO:0003677">
    <property type="term" value="F:DNA binding"/>
    <property type="evidence" value="ECO:0007669"/>
    <property type="project" value="UniProtKB-KW"/>
</dbReference>
<evidence type="ECO:0000256" key="3">
    <source>
        <dbReference type="ARBA" id="ARBA00023125"/>
    </source>
</evidence>
<dbReference type="Gene3D" id="1.10.443.10">
    <property type="entry name" value="Intergrase catalytic core"/>
    <property type="match status" value="1"/>
</dbReference>